<accession>A0A1S0TN36</accession>
<comment type="cofactor">
    <cofactor evidence="1">
        <name>pyridoxal 5'-phosphate</name>
        <dbReference type="ChEBI" id="CHEBI:597326"/>
    </cofactor>
</comment>
<feature type="domain" description="Aminotransferase class I/classII large" evidence="14">
    <location>
        <begin position="368"/>
        <end position="498"/>
    </location>
</feature>
<keyword evidence="7" id="KW-0663">Pyridoxal phosphate</keyword>
<dbReference type="OrthoDB" id="3168162at2759"/>
<name>A0A1S0TN36_LOALO</name>
<dbReference type="KEGG" id="loa:LOAG_11347"/>
<dbReference type="GeneID" id="9948802"/>
<protein>
    <recommendedName>
        <fullName evidence="11">Serine palmitoyltransferase 1</fullName>
        <ecNumber evidence="5">2.3.1.50</ecNumber>
    </recommendedName>
    <alternativeName>
        <fullName evidence="12">Long chain base biosynthesis protein 1</fullName>
    </alternativeName>
    <alternativeName>
        <fullName evidence="13">Serine-palmitoyl-CoA transferase 1</fullName>
    </alternativeName>
</protein>
<dbReference type="GO" id="GO:0046513">
    <property type="term" value="P:ceramide biosynthetic process"/>
    <property type="evidence" value="ECO:0007669"/>
    <property type="project" value="TreeGrafter"/>
</dbReference>
<evidence type="ECO:0000256" key="9">
    <source>
        <dbReference type="ARBA" id="ARBA00023098"/>
    </source>
</evidence>
<dbReference type="PANTHER" id="PTHR13693">
    <property type="entry name" value="CLASS II AMINOTRANSFERASE/8-AMINO-7-OXONONANOATE SYNTHASE"/>
    <property type="match status" value="1"/>
</dbReference>
<evidence type="ECO:0000259" key="14">
    <source>
        <dbReference type="Pfam" id="PF00155"/>
    </source>
</evidence>
<evidence type="ECO:0000259" key="15">
    <source>
        <dbReference type="Pfam" id="PF14780"/>
    </source>
</evidence>
<dbReference type="SUPFAM" id="SSF53383">
    <property type="entry name" value="PLP-dependent transferases"/>
    <property type="match status" value="1"/>
</dbReference>
<evidence type="ECO:0000256" key="13">
    <source>
        <dbReference type="ARBA" id="ARBA00042649"/>
    </source>
</evidence>
<comment type="pathway">
    <text evidence="3">Sphingolipid metabolism.</text>
</comment>
<dbReference type="GO" id="GO:0016020">
    <property type="term" value="C:membrane"/>
    <property type="evidence" value="ECO:0007669"/>
    <property type="project" value="GOC"/>
</dbReference>
<dbReference type="OMA" id="FWRFTRR"/>
<sequence length="517" mass="59023">MELFQSLEDEALLAMVDKYCSEPVHNPFESDSKKFDATIINEKAIIDKLIGLYPSSVAPQSVAILDALIYKMSAPYRHAKFWRFTRRVSKELNKLNALKLNKYLKKISKDMLKSEMHYSLSVCAKRYIAAMLICRAVRSCRLRKLCEQAASHCLQHIQTGHLLQSNLLLLALNADIYDALKKNLDGIVKCYNCLQPLLTDSSLLHVGKLLVMANSTFQNSTFLISSLNSFRLIAEICGIEESEYIDLLTSTGTQKMANRLERTKKMSTYHEEDYNHQFSNRLSSHISTSSYKQLVTESIILSVVIYGIIVLKFRKRKHTWLTKQQKERIIAEWKPEPLVPEIPTEHSALQTHYFDGKVSKFVTYDGKDYLNLATTNFLGLIGDKTVEKEAKEAISKYGVGSCGPRHFYGTVDIHLALEKQIADFLGCEEAVLYSYGFVTISSVIPSYAKKSDVIFADKGVNFAIQEGLKASRSRIEWFSHNDINDLERLLMEQAERDRKFPKLASKTRRFIVVKDYT</sequence>
<dbReference type="AlphaFoldDB" id="A0A1S0TN36"/>
<evidence type="ECO:0000256" key="8">
    <source>
        <dbReference type="ARBA" id="ARBA00022919"/>
    </source>
</evidence>
<evidence type="ECO:0000256" key="5">
    <source>
        <dbReference type="ARBA" id="ARBA00013220"/>
    </source>
</evidence>
<evidence type="ECO:0000313" key="16">
    <source>
        <dbReference type="EMBL" id="EFO17152.2"/>
    </source>
</evidence>
<evidence type="ECO:0000256" key="10">
    <source>
        <dbReference type="ARBA" id="ARBA00023315"/>
    </source>
</evidence>
<proteinExistence type="inferred from homology"/>
<organism evidence="16">
    <name type="scientific">Loa loa</name>
    <name type="common">Eye worm</name>
    <name type="synonym">Filaria loa</name>
    <dbReference type="NCBI Taxonomy" id="7209"/>
    <lineage>
        <taxon>Eukaryota</taxon>
        <taxon>Metazoa</taxon>
        <taxon>Ecdysozoa</taxon>
        <taxon>Nematoda</taxon>
        <taxon>Chromadorea</taxon>
        <taxon>Rhabditida</taxon>
        <taxon>Spirurina</taxon>
        <taxon>Spiruromorpha</taxon>
        <taxon>Filarioidea</taxon>
        <taxon>Onchocercidae</taxon>
        <taxon>Loa</taxon>
    </lineage>
</organism>
<comment type="pathway">
    <text evidence="2">Lipid metabolism; sphingolipid metabolism.</text>
</comment>
<dbReference type="EC" id="2.3.1.50" evidence="5"/>
<dbReference type="InterPro" id="IPR050087">
    <property type="entry name" value="AON_synthase_class-II"/>
</dbReference>
<dbReference type="GO" id="GO:0005783">
    <property type="term" value="C:endoplasmic reticulum"/>
    <property type="evidence" value="ECO:0007669"/>
    <property type="project" value="TreeGrafter"/>
</dbReference>
<dbReference type="RefSeq" id="XP_020301510.1">
    <property type="nucleotide sequence ID" value="XM_020448336.1"/>
</dbReference>
<dbReference type="GO" id="GO:0030170">
    <property type="term" value="F:pyridoxal phosphate binding"/>
    <property type="evidence" value="ECO:0007669"/>
    <property type="project" value="InterPro"/>
</dbReference>
<keyword evidence="9" id="KW-0443">Lipid metabolism</keyword>
<dbReference type="Gene3D" id="3.90.1150.10">
    <property type="entry name" value="Aspartate Aminotransferase, domain 1"/>
    <property type="match status" value="1"/>
</dbReference>
<dbReference type="PANTHER" id="PTHR13693:SF2">
    <property type="entry name" value="SERINE PALMITOYLTRANSFERASE 1"/>
    <property type="match status" value="1"/>
</dbReference>
<dbReference type="EMBL" id="JH712270">
    <property type="protein sequence ID" value="EFO17152.2"/>
    <property type="molecule type" value="Genomic_DNA"/>
</dbReference>
<dbReference type="InterPro" id="IPR015422">
    <property type="entry name" value="PyrdxlP-dep_Trfase_small"/>
</dbReference>
<comment type="similarity">
    <text evidence="4">Belongs to the class-II pyridoxal-phosphate-dependent aminotransferase family.</text>
</comment>
<evidence type="ECO:0000256" key="12">
    <source>
        <dbReference type="ARBA" id="ARBA00041765"/>
    </source>
</evidence>
<dbReference type="CTD" id="9948802"/>
<evidence type="ECO:0000256" key="2">
    <source>
        <dbReference type="ARBA" id="ARBA00004760"/>
    </source>
</evidence>
<evidence type="ECO:0000256" key="11">
    <source>
        <dbReference type="ARBA" id="ARBA00041066"/>
    </source>
</evidence>
<evidence type="ECO:0000256" key="1">
    <source>
        <dbReference type="ARBA" id="ARBA00001933"/>
    </source>
</evidence>
<dbReference type="InterPro" id="IPR015424">
    <property type="entry name" value="PyrdxlP-dep_Trfase"/>
</dbReference>
<reference evidence="16" key="1">
    <citation type="submission" date="2012-04" db="EMBL/GenBank/DDBJ databases">
        <title>The Genome Sequence of Loa loa.</title>
        <authorList>
            <consortium name="The Broad Institute Genome Sequencing Platform"/>
            <consortium name="Broad Institute Genome Sequencing Center for Infectious Disease"/>
            <person name="Nutman T.B."/>
            <person name="Fink D.L."/>
            <person name="Russ C."/>
            <person name="Young S."/>
            <person name="Zeng Q."/>
            <person name="Gargeya S."/>
            <person name="Alvarado L."/>
            <person name="Berlin A."/>
            <person name="Chapman S.B."/>
            <person name="Chen Z."/>
            <person name="Freedman E."/>
            <person name="Gellesch M."/>
            <person name="Goldberg J."/>
            <person name="Griggs A."/>
            <person name="Gujja S."/>
            <person name="Heilman E.R."/>
            <person name="Heiman D."/>
            <person name="Howarth C."/>
            <person name="Mehta T."/>
            <person name="Neiman D."/>
            <person name="Pearson M."/>
            <person name="Roberts A."/>
            <person name="Saif S."/>
            <person name="Shea T."/>
            <person name="Shenoy N."/>
            <person name="Sisk P."/>
            <person name="Stolte C."/>
            <person name="Sykes S."/>
            <person name="White J."/>
            <person name="Yandava C."/>
            <person name="Haas B."/>
            <person name="Henn M.R."/>
            <person name="Nusbaum C."/>
            <person name="Birren B."/>
        </authorList>
    </citation>
    <scope>NUCLEOTIDE SEQUENCE [LARGE SCALE GENOMIC DNA]</scope>
</reference>
<keyword evidence="8" id="KW-0746">Sphingolipid metabolism</keyword>
<evidence type="ECO:0000256" key="6">
    <source>
        <dbReference type="ARBA" id="ARBA00022679"/>
    </source>
</evidence>
<gene>
    <name evidence="16" type="ORF">LOAG_11347</name>
</gene>
<dbReference type="InterPro" id="IPR015421">
    <property type="entry name" value="PyrdxlP-dep_Trfase_major"/>
</dbReference>
<dbReference type="InterPro" id="IPR027951">
    <property type="entry name" value="Nepro_N"/>
</dbReference>
<dbReference type="Pfam" id="PF00155">
    <property type="entry name" value="Aminotran_1_2"/>
    <property type="match status" value="1"/>
</dbReference>
<dbReference type="GO" id="GO:0046512">
    <property type="term" value="P:sphingosine biosynthetic process"/>
    <property type="evidence" value="ECO:0007669"/>
    <property type="project" value="TreeGrafter"/>
</dbReference>
<dbReference type="Gene3D" id="3.40.640.10">
    <property type="entry name" value="Type I PLP-dependent aspartate aminotransferase-like (Major domain)"/>
    <property type="match status" value="1"/>
</dbReference>
<feature type="domain" description="Nucleolus and neural progenitor protein-like N-terminal" evidence="15">
    <location>
        <begin position="23"/>
        <end position="194"/>
    </location>
</feature>
<evidence type="ECO:0000256" key="4">
    <source>
        <dbReference type="ARBA" id="ARBA00008392"/>
    </source>
</evidence>
<keyword evidence="6" id="KW-0808">Transferase</keyword>
<dbReference type="Pfam" id="PF14780">
    <property type="entry name" value="NEPRO_N"/>
    <property type="match status" value="1"/>
</dbReference>
<evidence type="ECO:0000256" key="3">
    <source>
        <dbReference type="ARBA" id="ARBA00004991"/>
    </source>
</evidence>
<dbReference type="InterPro" id="IPR004839">
    <property type="entry name" value="Aminotransferase_I/II_large"/>
</dbReference>
<keyword evidence="10" id="KW-0012">Acyltransferase</keyword>
<dbReference type="InParanoid" id="A0A1S0TN36"/>
<evidence type="ECO:0000256" key="7">
    <source>
        <dbReference type="ARBA" id="ARBA00022898"/>
    </source>
</evidence>
<dbReference type="GO" id="GO:0004758">
    <property type="term" value="F:serine C-palmitoyltransferase activity"/>
    <property type="evidence" value="ECO:0007669"/>
    <property type="project" value="UniProtKB-EC"/>
</dbReference>